<protein>
    <submittedName>
        <fullName evidence="1">Uncharacterized protein</fullName>
    </submittedName>
</protein>
<gene>
    <name evidence="1" type="ORF">COT80_00780</name>
</gene>
<reference evidence="2" key="1">
    <citation type="submission" date="2017-09" db="EMBL/GenBank/DDBJ databases">
        <title>Depth-based differentiation of microbial function through sediment-hosted aquifers and enrichment of novel symbionts in the deep terrestrial subsurface.</title>
        <authorList>
            <person name="Probst A.J."/>
            <person name="Ladd B."/>
            <person name="Jarett J.K."/>
            <person name="Geller-Mcgrath D.E."/>
            <person name="Sieber C.M.K."/>
            <person name="Emerson J.B."/>
            <person name="Anantharaman K."/>
            <person name="Thomas B.C."/>
            <person name="Malmstrom R."/>
            <person name="Stieglmeier M."/>
            <person name="Klingl A."/>
            <person name="Woyke T."/>
            <person name="Ryan C.M."/>
            <person name="Banfield J.F."/>
        </authorList>
    </citation>
    <scope>NUCLEOTIDE SEQUENCE [LARGE SCALE GENOMIC DNA]</scope>
</reference>
<organism evidence="1 2">
    <name type="scientific">Candidatus Buchananbacteria bacterium CG10_big_fil_rev_8_21_14_0_10_33_19</name>
    <dbReference type="NCBI Taxonomy" id="1974525"/>
    <lineage>
        <taxon>Bacteria</taxon>
        <taxon>Candidatus Buchananiibacteriota</taxon>
    </lineage>
</organism>
<sequence length="59" mass="6632">MFLVPDHRYECHDCNHKFCTFKPDVLSGPIKCPKCGSLKVSGGPIKHGGPFDDDSLRHY</sequence>
<proteinExistence type="predicted"/>
<dbReference type="Proteomes" id="UP000229056">
    <property type="component" value="Unassembled WGS sequence"/>
</dbReference>
<name>A0A2H0W758_9BACT</name>
<evidence type="ECO:0000313" key="1">
    <source>
        <dbReference type="EMBL" id="PIS06460.1"/>
    </source>
</evidence>
<comment type="caution">
    <text evidence="1">The sequence shown here is derived from an EMBL/GenBank/DDBJ whole genome shotgun (WGS) entry which is preliminary data.</text>
</comment>
<dbReference type="EMBL" id="PEZY01000004">
    <property type="protein sequence ID" value="PIS06460.1"/>
    <property type="molecule type" value="Genomic_DNA"/>
</dbReference>
<evidence type="ECO:0000313" key="2">
    <source>
        <dbReference type="Proteomes" id="UP000229056"/>
    </source>
</evidence>
<accession>A0A2H0W758</accession>
<dbReference type="AlphaFoldDB" id="A0A2H0W758"/>